<dbReference type="PROSITE" id="PS50932">
    <property type="entry name" value="HTH_LACI_2"/>
    <property type="match status" value="1"/>
</dbReference>
<dbReference type="RefSeq" id="WP_353962000.1">
    <property type="nucleotide sequence ID" value="NZ_JACKTY010000031.1"/>
</dbReference>
<accession>A0ABT3CF89</accession>
<keyword evidence="3" id="KW-0804">Transcription</keyword>
<gene>
    <name evidence="5" type="ORF">H7J73_18830</name>
</gene>
<dbReference type="SUPFAM" id="SSF47413">
    <property type="entry name" value="lambda repressor-like DNA-binding domains"/>
    <property type="match status" value="1"/>
</dbReference>
<evidence type="ECO:0000256" key="1">
    <source>
        <dbReference type="ARBA" id="ARBA00023015"/>
    </source>
</evidence>
<dbReference type="Pfam" id="PF13377">
    <property type="entry name" value="Peripla_BP_3"/>
    <property type="match status" value="1"/>
</dbReference>
<dbReference type="CDD" id="cd01392">
    <property type="entry name" value="HTH_LacI"/>
    <property type="match status" value="1"/>
</dbReference>
<protein>
    <submittedName>
        <fullName evidence="5">LacI family DNA-binding transcriptional regulator</fullName>
    </submittedName>
</protein>
<dbReference type="SUPFAM" id="SSF53822">
    <property type="entry name" value="Periplasmic binding protein-like I"/>
    <property type="match status" value="1"/>
</dbReference>
<evidence type="ECO:0000259" key="4">
    <source>
        <dbReference type="PROSITE" id="PS50932"/>
    </source>
</evidence>
<dbReference type="InterPro" id="IPR046335">
    <property type="entry name" value="LacI/GalR-like_sensor"/>
</dbReference>
<dbReference type="InterPro" id="IPR010982">
    <property type="entry name" value="Lambda_DNA-bd_dom_sf"/>
</dbReference>
<dbReference type="InterPro" id="IPR000843">
    <property type="entry name" value="HTH_LacI"/>
</dbReference>
<dbReference type="Pfam" id="PF00356">
    <property type="entry name" value="LacI"/>
    <property type="match status" value="1"/>
</dbReference>
<evidence type="ECO:0000313" key="6">
    <source>
        <dbReference type="Proteomes" id="UP001526201"/>
    </source>
</evidence>
<dbReference type="GO" id="GO:0003677">
    <property type="term" value="F:DNA binding"/>
    <property type="evidence" value="ECO:0007669"/>
    <property type="project" value="UniProtKB-KW"/>
</dbReference>
<keyword evidence="2 5" id="KW-0238">DNA-binding</keyword>
<evidence type="ECO:0000313" key="5">
    <source>
        <dbReference type="EMBL" id="MCV7228071.1"/>
    </source>
</evidence>
<dbReference type="InterPro" id="IPR028082">
    <property type="entry name" value="Peripla_BP_I"/>
</dbReference>
<dbReference type="Gene3D" id="1.10.260.40">
    <property type="entry name" value="lambda repressor-like DNA-binding domains"/>
    <property type="match status" value="1"/>
</dbReference>
<dbReference type="EMBL" id="JACKTY010000031">
    <property type="protein sequence ID" value="MCV7228071.1"/>
    <property type="molecule type" value="Genomic_DNA"/>
</dbReference>
<feature type="domain" description="HTH lacI-type" evidence="4">
    <location>
        <begin position="8"/>
        <end position="62"/>
    </location>
</feature>
<comment type="caution">
    <text evidence="5">The sequence shown here is derived from an EMBL/GenBank/DDBJ whole genome shotgun (WGS) entry which is preliminary data.</text>
</comment>
<evidence type="ECO:0000256" key="3">
    <source>
        <dbReference type="ARBA" id="ARBA00023163"/>
    </source>
</evidence>
<dbReference type="PANTHER" id="PTHR30146:SF109">
    <property type="entry name" value="HTH-TYPE TRANSCRIPTIONAL REGULATOR GALS"/>
    <property type="match status" value="1"/>
</dbReference>
<reference evidence="5 6" key="1">
    <citation type="journal article" date="2022" name="BMC Genomics">
        <title>Comparative genome analysis of mycobacteria focusing on tRNA and non-coding RNA.</title>
        <authorList>
            <person name="Behra P.R.K."/>
            <person name="Pettersson B.M.F."/>
            <person name="Ramesh M."/>
            <person name="Das S."/>
            <person name="Dasgupta S."/>
            <person name="Kirsebom L.A."/>
        </authorList>
    </citation>
    <scope>NUCLEOTIDE SEQUENCE [LARGE SCALE GENOMIC DNA]</scope>
    <source>
        <strain evidence="5 6">DSM 44078</strain>
    </source>
</reference>
<proteinExistence type="predicted"/>
<sequence length="335" mass="35635">MAEANRRATSREVADAAGVSQATVSNVLNRPDVVAPETRERVTRAMESLNFVVNRSARELRMGSSEACGVIVLDIANPFWAQVTSGIESVTGPLERAVLLASSGESTVKERQLLHQLEAAGLLGLLVAPTGEHLDELWRIQARGTGVVLIDHDDATGRLPAVALDHVAGARLATNHLIAQGHRRIAMVNGSIQNHWCRDRRAGYEQVCRSAGITPLEVAVDGMTVASGFDCVSHLLAIDGLTAVFCVNDMVALGVLKGLSERGVGVPEEISVIGYDDSEFSAMLSPALTTVRQSAFAIGAAAARVLFNIESVESANRSLEAPVLVDRQSVVPARY</sequence>
<dbReference type="Proteomes" id="UP001526201">
    <property type="component" value="Unassembled WGS sequence"/>
</dbReference>
<name>A0ABT3CF89_9MYCO</name>
<evidence type="ECO:0000256" key="2">
    <source>
        <dbReference type="ARBA" id="ARBA00023125"/>
    </source>
</evidence>
<dbReference type="Gene3D" id="3.40.50.2300">
    <property type="match status" value="2"/>
</dbReference>
<organism evidence="5 6">
    <name type="scientific">Mycolicibacterium komossense</name>
    <dbReference type="NCBI Taxonomy" id="1779"/>
    <lineage>
        <taxon>Bacteria</taxon>
        <taxon>Bacillati</taxon>
        <taxon>Actinomycetota</taxon>
        <taxon>Actinomycetes</taxon>
        <taxon>Mycobacteriales</taxon>
        <taxon>Mycobacteriaceae</taxon>
        <taxon>Mycolicibacterium</taxon>
    </lineage>
</organism>
<dbReference type="PANTHER" id="PTHR30146">
    <property type="entry name" value="LACI-RELATED TRANSCRIPTIONAL REPRESSOR"/>
    <property type="match status" value="1"/>
</dbReference>
<keyword evidence="1" id="KW-0805">Transcription regulation</keyword>
<dbReference type="SMART" id="SM00354">
    <property type="entry name" value="HTH_LACI"/>
    <property type="match status" value="1"/>
</dbReference>
<keyword evidence="6" id="KW-1185">Reference proteome</keyword>